<keyword evidence="6" id="KW-0547">Nucleotide-binding</keyword>
<dbReference type="Pfam" id="PF01485">
    <property type="entry name" value="IBR"/>
    <property type="match status" value="1"/>
</dbReference>
<dbReference type="Proteomes" id="UP000095280">
    <property type="component" value="Unplaced"/>
</dbReference>
<comment type="similarity">
    <text evidence="2">Belongs to the GTR/RAG GTP-binding protein family.</text>
</comment>
<dbReference type="AlphaFoldDB" id="A0A1I8JM45"/>
<evidence type="ECO:0000256" key="3">
    <source>
        <dbReference type="ARBA" id="ARBA00022679"/>
    </source>
</evidence>
<accession>A0A1I8JM45</accession>
<keyword evidence="7" id="KW-0863">Zinc-finger</keyword>
<keyword evidence="10" id="KW-0342">GTP-binding</keyword>
<dbReference type="SMART" id="SM00647">
    <property type="entry name" value="IBR"/>
    <property type="match status" value="1"/>
</dbReference>
<evidence type="ECO:0000313" key="14">
    <source>
        <dbReference type="Proteomes" id="UP000095280"/>
    </source>
</evidence>
<dbReference type="Pfam" id="PF21235">
    <property type="entry name" value="UBA_ARI1"/>
    <property type="match status" value="1"/>
</dbReference>
<protein>
    <submittedName>
        <fullName evidence="15">RBR-type E3 ubiquitin transferase</fullName>
    </submittedName>
</protein>
<comment type="similarity">
    <text evidence="1">Belongs to the RBR family. Ariadne subfamily.</text>
</comment>
<evidence type="ECO:0000256" key="12">
    <source>
        <dbReference type="SAM" id="MobiDB-lite"/>
    </source>
</evidence>
<dbReference type="PANTHER" id="PTHR11259">
    <property type="entry name" value="RAS-RELATED GTP BINDING RAG/GTR YEAST"/>
    <property type="match status" value="1"/>
</dbReference>
<dbReference type="InterPro" id="IPR048962">
    <property type="entry name" value="ARIH1-like_UBL"/>
</dbReference>
<dbReference type="InterPro" id="IPR002867">
    <property type="entry name" value="IBR_dom"/>
</dbReference>
<dbReference type="PANTHER" id="PTHR11259:SF1">
    <property type="entry name" value="RAS-RELATED GTP-BINDING PROTEIN"/>
    <property type="match status" value="1"/>
</dbReference>
<dbReference type="Pfam" id="PF04670">
    <property type="entry name" value="Gtr1_RagA"/>
    <property type="match status" value="1"/>
</dbReference>
<dbReference type="GO" id="GO:0005525">
    <property type="term" value="F:GTP binding"/>
    <property type="evidence" value="ECO:0007669"/>
    <property type="project" value="UniProtKB-KW"/>
</dbReference>
<evidence type="ECO:0000256" key="5">
    <source>
        <dbReference type="ARBA" id="ARBA00022737"/>
    </source>
</evidence>
<dbReference type="GO" id="GO:0005764">
    <property type="term" value="C:lysosome"/>
    <property type="evidence" value="ECO:0007669"/>
    <property type="project" value="TreeGrafter"/>
</dbReference>
<dbReference type="InterPro" id="IPR027417">
    <property type="entry name" value="P-loop_NTPase"/>
</dbReference>
<dbReference type="Pfam" id="PF22191">
    <property type="entry name" value="IBR_1"/>
    <property type="match status" value="1"/>
</dbReference>
<evidence type="ECO:0000256" key="1">
    <source>
        <dbReference type="ARBA" id="ARBA00005884"/>
    </source>
</evidence>
<feature type="compositionally biased region" description="Polar residues" evidence="12">
    <location>
        <begin position="152"/>
        <end position="165"/>
    </location>
</feature>
<evidence type="ECO:0000256" key="11">
    <source>
        <dbReference type="ARBA" id="ARBA00049117"/>
    </source>
</evidence>
<evidence type="ECO:0000259" key="13">
    <source>
        <dbReference type="PROSITE" id="PS51873"/>
    </source>
</evidence>
<evidence type="ECO:0000256" key="9">
    <source>
        <dbReference type="ARBA" id="ARBA00022833"/>
    </source>
</evidence>
<name>A0A1I8JM45_9PLAT</name>
<feature type="compositionally biased region" description="Acidic residues" evidence="12">
    <location>
        <begin position="177"/>
        <end position="190"/>
    </location>
</feature>
<dbReference type="Gene3D" id="3.40.50.300">
    <property type="entry name" value="P-loop containing nucleotide triphosphate hydrolases"/>
    <property type="match status" value="1"/>
</dbReference>
<dbReference type="GO" id="GO:0005634">
    <property type="term" value="C:nucleus"/>
    <property type="evidence" value="ECO:0007669"/>
    <property type="project" value="TreeGrafter"/>
</dbReference>
<dbReference type="FunFam" id="1.20.120.1750:FF:000002">
    <property type="entry name" value="RBR-type E3 ubiquitin transferase"/>
    <property type="match status" value="1"/>
</dbReference>
<proteinExistence type="inferred from homology"/>
<dbReference type="GO" id="GO:1904263">
    <property type="term" value="P:positive regulation of TORC1 signaling"/>
    <property type="evidence" value="ECO:0007669"/>
    <property type="project" value="TreeGrafter"/>
</dbReference>
<dbReference type="InterPro" id="IPR006762">
    <property type="entry name" value="Gtr1_RagA"/>
</dbReference>
<evidence type="ECO:0000256" key="4">
    <source>
        <dbReference type="ARBA" id="ARBA00022723"/>
    </source>
</evidence>
<keyword evidence="3" id="KW-0808">Transferase</keyword>
<dbReference type="Gene3D" id="1.20.120.1750">
    <property type="match status" value="1"/>
</dbReference>
<keyword evidence="8" id="KW-0833">Ubl conjugation pathway</keyword>
<comment type="catalytic activity">
    <reaction evidence="11">
        <text>GTP + H2O = GDP + phosphate + H(+)</text>
        <dbReference type="Rhea" id="RHEA:19669"/>
        <dbReference type="ChEBI" id="CHEBI:15377"/>
        <dbReference type="ChEBI" id="CHEBI:15378"/>
        <dbReference type="ChEBI" id="CHEBI:37565"/>
        <dbReference type="ChEBI" id="CHEBI:43474"/>
        <dbReference type="ChEBI" id="CHEBI:58189"/>
    </reaction>
    <physiologicalReaction direction="left-to-right" evidence="11">
        <dbReference type="Rhea" id="RHEA:19670"/>
    </physiologicalReaction>
</comment>
<organism evidence="14 15">
    <name type="scientific">Macrostomum lignano</name>
    <dbReference type="NCBI Taxonomy" id="282301"/>
    <lineage>
        <taxon>Eukaryota</taxon>
        <taxon>Metazoa</taxon>
        <taxon>Spiralia</taxon>
        <taxon>Lophotrochozoa</taxon>
        <taxon>Platyhelminthes</taxon>
        <taxon>Rhabditophora</taxon>
        <taxon>Macrostomorpha</taxon>
        <taxon>Macrostomida</taxon>
        <taxon>Macrostomidae</taxon>
        <taxon>Macrostomum</taxon>
    </lineage>
</organism>
<keyword evidence="5" id="KW-0677">Repeat</keyword>
<dbReference type="PROSITE" id="PS51873">
    <property type="entry name" value="TRIAD"/>
    <property type="match status" value="1"/>
</dbReference>
<evidence type="ECO:0000256" key="10">
    <source>
        <dbReference type="ARBA" id="ARBA00023134"/>
    </source>
</evidence>
<dbReference type="Pfam" id="PF19422">
    <property type="entry name" value="Ariadne"/>
    <property type="match status" value="1"/>
</dbReference>
<dbReference type="Gene3D" id="3.30.450.190">
    <property type="match status" value="1"/>
</dbReference>
<evidence type="ECO:0000256" key="7">
    <source>
        <dbReference type="ARBA" id="ARBA00022771"/>
    </source>
</evidence>
<feature type="domain" description="RING-type" evidence="13">
    <location>
        <begin position="316"/>
        <end position="554"/>
    </location>
</feature>
<dbReference type="GO" id="GO:0008270">
    <property type="term" value="F:zinc ion binding"/>
    <property type="evidence" value="ECO:0007669"/>
    <property type="project" value="UniProtKB-KW"/>
</dbReference>
<keyword evidence="9" id="KW-0862">Zinc</keyword>
<dbReference type="GO" id="GO:0016740">
    <property type="term" value="F:transferase activity"/>
    <property type="evidence" value="ECO:0007669"/>
    <property type="project" value="UniProtKB-KW"/>
</dbReference>
<dbReference type="InterPro" id="IPR045840">
    <property type="entry name" value="Ariadne"/>
</dbReference>
<reference evidence="15" key="1">
    <citation type="submission" date="2016-11" db="UniProtKB">
        <authorList>
            <consortium name="WormBaseParasite"/>
        </authorList>
    </citation>
    <scope>IDENTIFICATION</scope>
</reference>
<keyword evidence="14" id="KW-1185">Reference proteome</keyword>
<evidence type="ECO:0000256" key="2">
    <source>
        <dbReference type="ARBA" id="ARBA00007756"/>
    </source>
</evidence>
<dbReference type="GO" id="GO:1990131">
    <property type="term" value="C:Gtr1-Gtr2 GTPase complex"/>
    <property type="evidence" value="ECO:0007669"/>
    <property type="project" value="TreeGrafter"/>
</dbReference>
<dbReference type="WBParaSite" id="snap_masked-unitig_23210-processed-gene-0.1-mRNA-1">
    <property type="protein sequence ID" value="snap_masked-unitig_23210-processed-gene-0.1-mRNA-1"/>
    <property type="gene ID" value="snap_masked-unitig_23210-processed-gene-0.1"/>
</dbReference>
<dbReference type="SUPFAM" id="SSF57850">
    <property type="entry name" value="RING/U-box"/>
    <property type="match status" value="2"/>
</dbReference>
<sequence>IWDETLYKAWSSIVYALIPNVRLLEENLRQFGDIIDADEVLLFERATFLVISHCQQKQHRDPHRFEKISNIIKQFKLSCSKVAAAFQSMHVQNRAFGAFHRPVHRQHLRHGGCLRHARSTLSGSSGRGPAVRTGPPAVGGCVYTAPPLALAATSSTRQPRSSMTPTTGKRTRRKEEEEGDDSEGDEDLPMSEDVRQLRRDNGANDHFELLSPDSVHEEMHRIVQEVCQIVQLPSRVLRLLLSKYRWDKDLLLERFYEREPEDFLARHNIPASQWRIVAAAPAESGSRGTAGAAVAHRSQRHLNGKRRAPISCISSFPLPADGDLRDLLPEPRPYSGMVGSGCAHVFCVDCYRSYVAQRDAAGPASSRACSAPRSICAALLDDQLVLRLLEGSPKLRGQFQKALVTNFVTCNRRLAFCPGADCECVVRLLLDDAVRACRVTCRRCGKTFCFACAQSPLAHNPASPPSALPLLAHLTTTSPVRLPPPTGLARAHQLLHAAPLAAEERRRIDEHPKKNGGCNHMKCRNATCNHEFCWVCMDDWQPHGKEWYNCNRLDISAIPLLRRGASGARPPAAGAVRNYLSRYLHYYDLYMNHLKSLEFEARLQETVHSKMDEMQYHGLSWIEVKFLRDAVAVLCNCRRVLMYTYVPAISRKSSRTISEILQLATEDLSEVLEREMQLEDVAQLKRLVQDKFRFCETRSAALLDHVYEGYR</sequence>
<feature type="region of interest" description="Disordered" evidence="12">
    <location>
        <begin position="150"/>
        <end position="191"/>
    </location>
</feature>
<evidence type="ECO:0000256" key="8">
    <source>
        <dbReference type="ARBA" id="ARBA00022786"/>
    </source>
</evidence>
<dbReference type="GO" id="GO:0010507">
    <property type="term" value="P:negative regulation of autophagy"/>
    <property type="evidence" value="ECO:0007669"/>
    <property type="project" value="TreeGrafter"/>
</dbReference>
<keyword evidence="4" id="KW-0479">Metal-binding</keyword>
<dbReference type="GO" id="GO:0009267">
    <property type="term" value="P:cellular response to starvation"/>
    <property type="evidence" value="ECO:0007669"/>
    <property type="project" value="TreeGrafter"/>
</dbReference>
<evidence type="ECO:0000313" key="15">
    <source>
        <dbReference type="WBParaSite" id="snap_masked-unitig_23210-processed-gene-0.1-mRNA-1"/>
    </source>
</evidence>
<evidence type="ECO:0000256" key="6">
    <source>
        <dbReference type="ARBA" id="ARBA00022741"/>
    </source>
</evidence>
<dbReference type="GO" id="GO:0003924">
    <property type="term" value="F:GTPase activity"/>
    <property type="evidence" value="ECO:0007669"/>
    <property type="project" value="TreeGrafter"/>
</dbReference>
<dbReference type="InterPro" id="IPR044066">
    <property type="entry name" value="TRIAD_supradom"/>
</dbReference>